<name>A0A1Y1ZAT7_9PLEO</name>
<organism evidence="1 2">
    <name type="scientific">Clohesyomyces aquaticus</name>
    <dbReference type="NCBI Taxonomy" id="1231657"/>
    <lineage>
        <taxon>Eukaryota</taxon>
        <taxon>Fungi</taxon>
        <taxon>Dikarya</taxon>
        <taxon>Ascomycota</taxon>
        <taxon>Pezizomycotina</taxon>
        <taxon>Dothideomycetes</taxon>
        <taxon>Pleosporomycetidae</taxon>
        <taxon>Pleosporales</taxon>
        <taxon>Lindgomycetaceae</taxon>
        <taxon>Clohesyomyces</taxon>
    </lineage>
</organism>
<reference evidence="1 2" key="1">
    <citation type="submission" date="2016-07" db="EMBL/GenBank/DDBJ databases">
        <title>Pervasive Adenine N6-methylation of Active Genes in Fungi.</title>
        <authorList>
            <consortium name="DOE Joint Genome Institute"/>
            <person name="Mondo S.J."/>
            <person name="Dannebaum R.O."/>
            <person name="Kuo R.C."/>
            <person name="Labutti K."/>
            <person name="Haridas S."/>
            <person name="Kuo A."/>
            <person name="Salamov A."/>
            <person name="Ahrendt S.R."/>
            <person name="Lipzen A."/>
            <person name="Sullivan W."/>
            <person name="Andreopoulos W.B."/>
            <person name="Clum A."/>
            <person name="Lindquist E."/>
            <person name="Daum C."/>
            <person name="Ramamoorthy G.K."/>
            <person name="Gryganskyi A."/>
            <person name="Culley D."/>
            <person name="Magnuson J.K."/>
            <person name="James T.Y."/>
            <person name="O'Malley M.A."/>
            <person name="Stajich J.E."/>
            <person name="Spatafora J.W."/>
            <person name="Visel A."/>
            <person name="Grigoriev I.V."/>
        </authorList>
    </citation>
    <scope>NUCLEOTIDE SEQUENCE [LARGE SCALE GENOMIC DNA]</scope>
    <source>
        <strain evidence="1 2">CBS 115471</strain>
    </source>
</reference>
<dbReference type="AlphaFoldDB" id="A0A1Y1ZAT7"/>
<comment type="caution">
    <text evidence="1">The sequence shown here is derived from an EMBL/GenBank/DDBJ whole genome shotgun (WGS) entry which is preliminary data.</text>
</comment>
<proteinExistence type="predicted"/>
<evidence type="ECO:0000313" key="2">
    <source>
        <dbReference type="Proteomes" id="UP000193144"/>
    </source>
</evidence>
<evidence type="ECO:0000313" key="1">
    <source>
        <dbReference type="EMBL" id="ORY07391.1"/>
    </source>
</evidence>
<protein>
    <submittedName>
        <fullName evidence="1">Uncharacterized protein</fullName>
    </submittedName>
</protein>
<accession>A0A1Y1ZAT7</accession>
<keyword evidence="2" id="KW-1185">Reference proteome</keyword>
<dbReference type="EMBL" id="MCFA01000109">
    <property type="protein sequence ID" value="ORY07391.1"/>
    <property type="molecule type" value="Genomic_DNA"/>
</dbReference>
<sequence>MLSLAPSCSTHVTSGCEASTSYPPRVIGAIRWQPMFKNDRGGLAGSIGETCGRRSGSASTKKETIRAEVDTMRDGRKQQTAFQKGAPTAAVTDFCWVGMCNGEPPTVPTNVVVLLWLKTLESTVEHELKRVLCTFERGAFSGIRAHYWLEFQQLRRFALASKYFGTLNA</sequence>
<dbReference type="Proteomes" id="UP000193144">
    <property type="component" value="Unassembled WGS sequence"/>
</dbReference>
<gene>
    <name evidence="1" type="ORF">BCR34DRAFT_20262</name>
</gene>